<evidence type="ECO:0000259" key="3">
    <source>
        <dbReference type="Pfam" id="PF24993"/>
    </source>
</evidence>
<dbReference type="Proteomes" id="UP001458880">
    <property type="component" value="Unassembled WGS sequence"/>
</dbReference>
<accession>A0AAW1KMJ4</accession>
<dbReference type="GO" id="GO:0006417">
    <property type="term" value="P:regulation of translation"/>
    <property type="evidence" value="ECO:0007669"/>
    <property type="project" value="TreeGrafter"/>
</dbReference>
<dbReference type="AlphaFoldDB" id="A0AAW1KMJ4"/>
<organism evidence="4 5">
    <name type="scientific">Popillia japonica</name>
    <name type="common">Japanese beetle</name>
    <dbReference type="NCBI Taxonomy" id="7064"/>
    <lineage>
        <taxon>Eukaryota</taxon>
        <taxon>Metazoa</taxon>
        <taxon>Ecdysozoa</taxon>
        <taxon>Arthropoda</taxon>
        <taxon>Hexapoda</taxon>
        <taxon>Insecta</taxon>
        <taxon>Pterygota</taxon>
        <taxon>Neoptera</taxon>
        <taxon>Endopterygota</taxon>
        <taxon>Coleoptera</taxon>
        <taxon>Polyphaga</taxon>
        <taxon>Scarabaeiformia</taxon>
        <taxon>Scarabaeidae</taxon>
        <taxon>Rutelinae</taxon>
        <taxon>Popillia</taxon>
    </lineage>
</organism>
<evidence type="ECO:0000313" key="4">
    <source>
        <dbReference type="EMBL" id="KAK9721119.1"/>
    </source>
</evidence>
<sequence length="1158" mass="131110">MADVDVYGNLKDASMKMQQSSLKGRKEGAGNIIEICLNIELSEDIVKEICKTIYYSTPVYIDGFSQYWLRQLLKTVIIRNTKLGLKYILPTYISISNQYRNLISTGSTAQAGLYVLRCTCLIYITVARHQQESLQNILPKLVEIQSILLASIVGAGIKKKYLRAYRMLRYVWNEVPGSIKAYLDASTSQEQTVNVIVLGAFLSKYLSDSNQIEEITPYKNFLVEVFIKTFITCKRKPSKALVEACYPLLKVVTFEEFQTTLLPSIQKALLRSPEVIIECVGLVLGGLTIDLSSCAFEIGKSLIVNLHAKDDLTREDAIFACKMLAEKINDCVVLEKLIVYICNVFNGSDGKLTVITHKISVLQGAGNFSYNQVKGNDLVQLTASVVNCFLKILDAEVNEKVIYCALDALSSWVNKFSSDVPKKVVDWMLNSDVPKKVVDALKSGLDNKSSTPLTRMSYIKFMTALFQGNNICQASPLVPLLLKCVERAAAQPAQAQLVSEGLSAACCILKILGANSELENLQNFWNIILDVDKQLFLSEKYLTVASDDSFEFVIDLCGRLLLDYPDKLKGDVTPILKAILFAITVRSYQVRKKCLEKLKQLISRLGGVAIARGLLREYVKFMNFKLQSKSEKESDQNIPPSAFITNIIIICSQIPPNSEDAQLVAIDALLPTHHPRLIRENPHTWEKIVKHLQLVPKHIIAQYVVNFRKMFIDEYVNDPIYENALATTVALNPDVILSDIVDKCVENLSDPQVLAITKDDYFTYLTPEGELYDKSVLPGDEFNNEMNMKRESKAYSYKEQLEEMQLRRELEEKRRKEGKIKDPHYTPKQLEVIKNQKIKEHAIREKLTKLNEVILNTISMLKALVKGNSIQTSYHFKVIIPRILANLQSPLAAPHVMKVFLELRTAVVFPRIPIFSDVVRDAVAHVTLRLENPKCDLDFNWCEINLIDHAVAVVDSIYFATVKKALLNGRPFTTPALCYVFYAIKDTLLLLYNSNEHVVHTCLDIISEHVKLNTDEELYSPVHLPRKEIFGLLIFLINKTNGRIQSQAEITLLDVAKASAETATMDEIKVLLEALRSNVQVVRDAGLRGLYAMRHSIPTFMDNYDEAVYISKQIWIAKFDELYAMRHSIPTFMDNYDEAVYISKQIWIAKFDVAEENR</sequence>
<evidence type="ECO:0000256" key="2">
    <source>
        <dbReference type="ARBA" id="ARBA00022737"/>
    </source>
</evidence>
<reference evidence="4 5" key="2">
    <citation type="journal article" date="2024" name="BMC Genomics">
        <title>De novo assembly and annotation of Popillia japonica's genome with initial clues to its potential as an invasive pest.</title>
        <authorList>
            <person name="Cucini C."/>
            <person name="Boschi S."/>
            <person name="Funari R."/>
            <person name="Cardaioli E."/>
            <person name="Iannotti N."/>
            <person name="Marturano G."/>
            <person name="Paoli F."/>
            <person name="Bruttini M."/>
            <person name="Carapelli A."/>
            <person name="Frati F."/>
            <person name="Nardi F."/>
        </authorList>
    </citation>
    <scope>NUCLEOTIDE SEQUENCE [LARGE SCALE GENOMIC DNA]</scope>
    <source>
        <strain evidence="4">DMR45628</strain>
    </source>
</reference>
<dbReference type="SUPFAM" id="SSF48371">
    <property type="entry name" value="ARM repeat"/>
    <property type="match status" value="2"/>
</dbReference>
<protein>
    <recommendedName>
        <fullName evidence="3">Stalled ribosome sensor GCN1-like N-terminal domain-containing protein</fullName>
    </recommendedName>
</protein>
<dbReference type="Gene3D" id="1.25.10.10">
    <property type="entry name" value="Leucine-rich Repeat Variant"/>
    <property type="match status" value="1"/>
</dbReference>
<comment type="caution">
    <text evidence="4">The sequence shown here is derived from an EMBL/GenBank/DDBJ whole genome shotgun (WGS) entry which is preliminary data.</text>
</comment>
<evidence type="ECO:0000313" key="5">
    <source>
        <dbReference type="Proteomes" id="UP001458880"/>
    </source>
</evidence>
<dbReference type="PANTHER" id="PTHR23346">
    <property type="entry name" value="TRANSLATIONAL ACTIVATOR GCN1-RELATED"/>
    <property type="match status" value="1"/>
</dbReference>
<dbReference type="PANTHER" id="PTHR23346:SF7">
    <property type="entry name" value="STALLED RIBOSOME SENSOR GCN1"/>
    <property type="match status" value="1"/>
</dbReference>
<dbReference type="EMBL" id="JASPKY010000203">
    <property type="protein sequence ID" value="KAK9721119.1"/>
    <property type="molecule type" value="Genomic_DNA"/>
</dbReference>
<evidence type="ECO:0000256" key="1">
    <source>
        <dbReference type="ARBA" id="ARBA00007366"/>
    </source>
</evidence>
<dbReference type="InterPro" id="IPR016024">
    <property type="entry name" value="ARM-type_fold"/>
</dbReference>
<name>A0AAW1KMJ4_POPJA</name>
<dbReference type="GO" id="GO:0005829">
    <property type="term" value="C:cytosol"/>
    <property type="evidence" value="ECO:0007669"/>
    <property type="project" value="TreeGrafter"/>
</dbReference>
<dbReference type="Pfam" id="PF24993">
    <property type="entry name" value="GNC1_N"/>
    <property type="match status" value="1"/>
</dbReference>
<keyword evidence="2" id="KW-0677">Repeat</keyword>
<dbReference type="GO" id="GO:0034198">
    <property type="term" value="P:cellular response to amino acid starvation"/>
    <property type="evidence" value="ECO:0007669"/>
    <property type="project" value="TreeGrafter"/>
</dbReference>
<dbReference type="GO" id="GO:0019887">
    <property type="term" value="F:protein kinase regulator activity"/>
    <property type="evidence" value="ECO:0007669"/>
    <property type="project" value="TreeGrafter"/>
</dbReference>
<dbReference type="InterPro" id="IPR011989">
    <property type="entry name" value="ARM-like"/>
</dbReference>
<dbReference type="EMBL" id="JASPKY010000203">
    <property type="protein sequence ID" value="KAK9721118.1"/>
    <property type="molecule type" value="Genomic_DNA"/>
</dbReference>
<dbReference type="InterPro" id="IPR056810">
    <property type="entry name" value="GNC1-like_N"/>
</dbReference>
<feature type="domain" description="Stalled ribosome sensor GCN1-like N-terminal" evidence="3">
    <location>
        <begin position="219"/>
        <end position="352"/>
    </location>
</feature>
<proteinExistence type="inferred from homology"/>
<comment type="similarity">
    <text evidence="1">Belongs to the GCN1 family.</text>
</comment>
<gene>
    <name evidence="4" type="ORF">QE152_g21701</name>
</gene>
<keyword evidence="5" id="KW-1185">Reference proteome</keyword>
<reference evidence="4" key="1">
    <citation type="submission" date="2023-05" db="EMBL/GenBank/DDBJ databases">
        <authorList>
            <person name="Nardi F."/>
            <person name="Carapelli A."/>
            <person name="Cucini C."/>
        </authorList>
    </citation>
    <scope>NUCLEOTIDE SEQUENCE</scope>
    <source>
        <strain evidence="4">DMR45628</strain>
        <tissue evidence="4">Testes</tissue>
    </source>
</reference>